<evidence type="ECO:0000313" key="2">
    <source>
        <dbReference type="Proteomes" id="UP000796880"/>
    </source>
</evidence>
<gene>
    <name evidence="1" type="ORF">FNV43_RR00514</name>
</gene>
<keyword evidence="2" id="KW-1185">Reference proteome</keyword>
<name>A0A8K0MRH2_9ROSA</name>
<accession>A0A8K0MRH2</accession>
<dbReference type="Proteomes" id="UP000796880">
    <property type="component" value="Unassembled WGS sequence"/>
</dbReference>
<dbReference type="AlphaFoldDB" id="A0A8K0MRH2"/>
<organism evidence="1 2">
    <name type="scientific">Rhamnella rubrinervis</name>
    <dbReference type="NCBI Taxonomy" id="2594499"/>
    <lineage>
        <taxon>Eukaryota</taxon>
        <taxon>Viridiplantae</taxon>
        <taxon>Streptophyta</taxon>
        <taxon>Embryophyta</taxon>
        <taxon>Tracheophyta</taxon>
        <taxon>Spermatophyta</taxon>
        <taxon>Magnoliopsida</taxon>
        <taxon>eudicotyledons</taxon>
        <taxon>Gunneridae</taxon>
        <taxon>Pentapetalae</taxon>
        <taxon>rosids</taxon>
        <taxon>fabids</taxon>
        <taxon>Rosales</taxon>
        <taxon>Rhamnaceae</taxon>
        <taxon>rhamnoid group</taxon>
        <taxon>Rhamneae</taxon>
        <taxon>Rhamnella</taxon>
    </lineage>
</organism>
<reference evidence="1" key="1">
    <citation type="submission" date="2020-03" db="EMBL/GenBank/DDBJ databases">
        <title>A high-quality chromosome-level genome assembly of a woody plant with both climbing and erect habits, Rhamnella rubrinervis.</title>
        <authorList>
            <person name="Lu Z."/>
            <person name="Yang Y."/>
            <person name="Zhu X."/>
            <person name="Sun Y."/>
        </authorList>
    </citation>
    <scope>NUCLEOTIDE SEQUENCE</scope>
    <source>
        <strain evidence="1">BYM</strain>
        <tissue evidence="1">Leaf</tissue>
    </source>
</reference>
<comment type="caution">
    <text evidence="1">The sequence shown here is derived from an EMBL/GenBank/DDBJ whole genome shotgun (WGS) entry which is preliminary data.</text>
</comment>
<sequence>MGLSSAIMDLSARLVERKSSLRRDPDEEPVRAGSWERVATKLVKVTHGIGFSQIMPTSPPSGLTLHSRPLTICVGRWGSVLLMLGKMYLPTLLVIRGAIVELFSMEWAGRRVIRGLGLGQRENHPPCHG</sequence>
<evidence type="ECO:0000313" key="1">
    <source>
        <dbReference type="EMBL" id="KAF3455872.1"/>
    </source>
</evidence>
<protein>
    <submittedName>
        <fullName evidence="1">Uncharacterized protein</fullName>
    </submittedName>
</protein>
<proteinExistence type="predicted"/>
<dbReference type="EMBL" id="VOIH02000001">
    <property type="protein sequence ID" value="KAF3455872.1"/>
    <property type="molecule type" value="Genomic_DNA"/>
</dbReference>